<feature type="compositionally biased region" description="Low complexity" evidence="1">
    <location>
        <begin position="831"/>
        <end position="850"/>
    </location>
</feature>
<protein>
    <submittedName>
        <fullName evidence="2">Uncharacterized protein</fullName>
    </submittedName>
</protein>
<feature type="compositionally biased region" description="Basic and acidic residues" evidence="1">
    <location>
        <begin position="1194"/>
        <end position="1208"/>
    </location>
</feature>
<reference evidence="2 3" key="1">
    <citation type="submission" date="2018-11" db="EMBL/GenBank/DDBJ databases">
        <title>The Potential of Streptomyces as Biocontrol Agents against the Tomato grey mould, Botrytis cinerea (Gray mold) Frontiers in Microbiology.</title>
        <authorList>
            <person name="Li D."/>
        </authorList>
    </citation>
    <scope>NUCLEOTIDE SEQUENCE [LARGE SCALE GENOMIC DNA]</scope>
    <source>
        <strain evidence="2 3">NEAU-LD23</strain>
    </source>
</reference>
<comment type="caution">
    <text evidence="2">The sequence shown here is derived from an EMBL/GenBank/DDBJ whole genome shotgun (WGS) entry which is preliminary data.</text>
</comment>
<organism evidence="2 3">
    <name type="scientific">Streptomyces botrytidirepellens</name>
    <dbReference type="NCBI Taxonomy" id="2486417"/>
    <lineage>
        <taxon>Bacteria</taxon>
        <taxon>Bacillati</taxon>
        <taxon>Actinomycetota</taxon>
        <taxon>Actinomycetes</taxon>
        <taxon>Kitasatosporales</taxon>
        <taxon>Streptomycetaceae</taxon>
        <taxon>Streptomyces</taxon>
    </lineage>
</organism>
<keyword evidence="3" id="KW-1185">Reference proteome</keyword>
<evidence type="ECO:0000313" key="3">
    <source>
        <dbReference type="Proteomes" id="UP000275401"/>
    </source>
</evidence>
<evidence type="ECO:0000256" key="1">
    <source>
        <dbReference type="SAM" id="MobiDB-lite"/>
    </source>
</evidence>
<dbReference type="AlphaFoldDB" id="A0A3M8WDL7"/>
<feature type="region of interest" description="Disordered" evidence="1">
    <location>
        <begin position="352"/>
        <end position="434"/>
    </location>
</feature>
<feature type="compositionally biased region" description="Low complexity" evidence="1">
    <location>
        <begin position="1088"/>
        <end position="1120"/>
    </location>
</feature>
<dbReference type="Proteomes" id="UP000275401">
    <property type="component" value="Unassembled WGS sequence"/>
</dbReference>
<dbReference type="EMBL" id="RIBZ01000214">
    <property type="protein sequence ID" value="RNG26043.1"/>
    <property type="molecule type" value="Genomic_DNA"/>
</dbReference>
<feature type="region of interest" description="Disordered" evidence="1">
    <location>
        <begin position="1053"/>
        <end position="1235"/>
    </location>
</feature>
<gene>
    <name evidence="2" type="ORF">EEJ42_16365</name>
</gene>
<name>A0A3M8WDL7_9ACTN</name>
<feature type="compositionally biased region" description="Polar residues" evidence="1">
    <location>
        <begin position="380"/>
        <end position="389"/>
    </location>
</feature>
<feature type="compositionally biased region" description="Basic and acidic residues" evidence="1">
    <location>
        <begin position="1159"/>
        <end position="1177"/>
    </location>
</feature>
<proteinExistence type="predicted"/>
<sequence>MDVADQAFQYADEAANGAERAAARSSTRDEERLETAMHAAHAHWLVAERHYGRARDAHADGEKSRLEYHASEAVSAAVATQRAAGVATTADALREVLDELKPAAERARLAEWDARLKAELDRDLTAVTRMDAANRDRLLGARWRAESAVPELGWWPTLAADMAHAYQGRLWLDETGTPRLLKKTADGRVVAGRKVDAERVAMLRAAGFLVTGTNSETSTSLRPSDMGRESLYLATLYPEGLHADERAAYEARYEQSRRPWMNNEDRKTAARRLPPLDRYTMQAAGEKPVLLEDGQVPQISTEDAARHADMAELAQRLGRWAAMSHGENFDVIQAPGTGGAQEPAALAGELGQDDVGEDERAPAAPSSELPPPGQNAPLAGTTSSTTTPDEASEGTPPTADNPAALGLFNPVVETAAPPPHKPSGETAAPPPTTPLARDWALALADVGAPHSEEAAAAAWALRGVLADNVLIALMAALDDDDAFARWKSRHMRYYGEGTGRVNKDLAPGGSVSHKYSAKHFEARIGDHRVKMTWDRIRAWLREATTPEALSLLQAAEEAGARLRGGSHGDSLLAATGELALARDLRAQVKRLTTQVLDHVVQFMATTPVPTGRRGKPSARAAAGTSLFDQNEAPAFELPGADQVRADLDRLIAYLPDPRADREPETVPLSALRTGMVLDRDDTPVVITEITHHPGRCDIVGEFRGPIRPALIEHSVELTGQDSDPLIPLAPLLPSLHELTGRAASGDGSTAPEEDRSELPTPQTPGALDGDTGRETAAPPDGASEPGDEVPEMEGWSGDAPSALAEPPSAVSWDDDEVPSAPLERPGPQDDSATSAAPAEAETGETSEAPAVVPGPESTAAADVDAPESTKAEEEGQLDISPSEIPEPAARERIPGAGPERTHTPTTTPLAEAEEALTAAETIRSHLHRRSTTSALLQVREAWDTARSHYEAGRLTEGDAHLATARSHAILARAQENAHADFKPLKDAVRRFHDAADEILYPSGAGWRPAVGDIVRSRHLYVPDSDGFREKVVAIEDGGIRVQSASTGDNVTLLQPTDLGPHGDLTWEEQPFRAPGQPRASGRERRARLALAPEAATDAPAPASAKTSSTAQAQASAGQSDIMDPAATGTFEHPPRQGGDDGADTFAGEAAPERTQPWDQPRESPEPRASEDENEYGRGRYVPWGWPVAQGMARATDEAKAQPRPELLTRRRPNLGDPPIPQCSPKRCPARSRPVS</sequence>
<evidence type="ECO:0000313" key="2">
    <source>
        <dbReference type="EMBL" id="RNG26043.1"/>
    </source>
</evidence>
<feature type="region of interest" description="Disordered" evidence="1">
    <location>
        <begin position="739"/>
        <end position="908"/>
    </location>
</feature>
<accession>A0A3M8WDL7</accession>